<dbReference type="AlphaFoldDB" id="A0A7R9KVS3"/>
<proteinExistence type="predicted"/>
<protein>
    <submittedName>
        <fullName evidence="1">Uncharacterized protein</fullName>
    </submittedName>
</protein>
<accession>A0A7R9KVS3</accession>
<dbReference type="Proteomes" id="UP000759131">
    <property type="component" value="Unassembled WGS sequence"/>
</dbReference>
<reference evidence="1" key="1">
    <citation type="submission" date="2020-11" db="EMBL/GenBank/DDBJ databases">
        <authorList>
            <person name="Tran Van P."/>
        </authorList>
    </citation>
    <scope>NUCLEOTIDE SEQUENCE</scope>
</reference>
<evidence type="ECO:0000313" key="2">
    <source>
        <dbReference type="Proteomes" id="UP000759131"/>
    </source>
</evidence>
<dbReference type="EMBL" id="CAJPIZ010007828">
    <property type="protein sequence ID" value="CAG2110623.1"/>
    <property type="molecule type" value="Genomic_DNA"/>
</dbReference>
<organism evidence="1">
    <name type="scientific">Medioppia subpectinata</name>
    <dbReference type="NCBI Taxonomy" id="1979941"/>
    <lineage>
        <taxon>Eukaryota</taxon>
        <taxon>Metazoa</taxon>
        <taxon>Ecdysozoa</taxon>
        <taxon>Arthropoda</taxon>
        <taxon>Chelicerata</taxon>
        <taxon>Arachnida</taxon>
        <taxon>Acari</taxon>
        <taxon>Acariformes</taxon>
        <taxon>Sarcoptiformes</taxon>
        <taxon>Oribatida</taxon>
        <taxon>Brachypylina</taxon>
        <taxon>Oppioidea</taxon>
        <taxon>Oppiidae</taxon>
        <taxon>Medioppia</taxon>
    </lineage>
</organism>
<evidence type="ECO:0000313" key="1">
    <source>
        <dbReference type="EMBL" id="CAD7630193.1"/>
    </source>
</evidence>
<keyword evidence="2" id="KW-1185">Reference proteome</keyword>
<sequence length="203" mass="23561">EQTEGHDREFCVEDLESQQHSEFQYKFTLAFSYLSDHMVEHDDELNLTNHVFLQMTIRSFLMMEAVLWLRSAAFQPQSFTDDAVTDGPNFVLVQQNMTDDGGYDRVTQVHSILEKIKIRNTTDTFGKYIPAFIKDIDRHLYINQILSTRIGGDTEEGDPAAILILLHEGVIKYCVTEEKALHEDCKPENLKQLLRCPYERDEL</sequence>
<name>A0A7R9KVS3_9ACAR</name>
<gene>
    <name evidence="1" type="ORF">OSB1V03_LOCUS10606</name>
</gene>
<dbReference type="EMBL" id="OC862403">
    <property type="protein sequence ID" value="CAD7630193.1"/>
    <property type="molecule type" value="Genomic_DNA"/>
</dbReference>
<feature type="non-terminal residue" evidence="1">
    <location>
        <position position="203"/>
    </location>
</feature>
<feature type="non-terminal residue" evidence="1">
    <location>
        <position position="1"/>
    </location>
</feature>